<dbReference type="Proteomes" id="UP000185674">
    <property type="component" value="Chromosome"/>
</dbReference>
<dbReference type="KEGG" id="asol:BEN76_02960"/>
<protein>
    <submittedName>
        <fullName evidence="1">Uncharacterized protein</fullName>
    </submittedName>
</protein>
<sequence length="91" mass="10276">MSLEKKSTHVRLSPENHERAKVLAEIKGKDLAQYLAYLLEKEIAGEWHVLNLQAKSFERLGLGALMRDLSTEVIFAEGSEGNHRNSDKEKA</sequence>
<dbReference type="RefSeq" id="WP_076032197.1">
    <property type="nucleotide sequence ID" value="NZ_BKJL01000013.1"/>
</dbReference>
<organism evidence="1 2">
    <name type="scientific">Acinetobacter soli</name>
    <dbReference type="NCBI Taxonomy" id="487316"/>
    <lineage>
        <taxon>Bacteria</taxon>
        <taxon>Pseudomonadati</taxon>
        <taxon>Pseudomonadota</taxon>
        <taxon>Gammaproteobacteria</taxon>
        <taxon>Moraxellales</taxon>
        <taxon>Moraxellaceae</taxon>
        <taxon>Acinetobacter</taxon>
    </lineage>
</organism>
<dbReference type="STRING" id="487316.BEN76_02960"/>
<evidence type="ECO:0000313" key="2">
    <source>
        <dbReference type="Proteomes" id="UP000185674"/>
    </source>
</evidence>
<name>A0A1P8EFQ2_9GAMM</name>
<dbReference type="EMBL" id="CP016896">
    <property type="protein sequence ID" value="APV35037.1"/>
    <property type="molecule type" value="Genomic_DNA"/>
</dbReference>
<accession>A0A1P8EFQ2</accession>
<proteinExistence type="predicted"/>
<evidence type="ECO:0000313" key="1">
    <source>
        <dbReference type="EMBL" id="APV35037.1"/>
    </source>
</evidence>
<reference evidence="1 2" key="1">
    <citation type="submission" date="2016-08" db="EMBL/GenBank/DDBJ databases">
        <title>Complete genome sequence of Acinetobacter baylyi strain GFJ2.</title>
        <authorList>
            <person name="Tabata M."/>
            <person name="Kuboki S."/>
            <person name="Gibu N."/>
            <person name="Kinouchi Y."/>
            <person name="Vangnai A."/>
            <person name="Kasai D."/>
            <person name="Fukuda M."/>
        </authorList>
    </citation>
    <scope>NUCLEOTIDE SEQUENCE [LARGE SCALE GENOMIC DNA]</scope>
    <source>
        <strain evidence="1 2">GFJ2</strain>
    </source>
</reference>
<dbReference type="AlphaFoldDB" id="A0A1P8EFQ2"/>
<gene>
    <name evidence="1" type="ORF">BEN76_02960</name>
</gene>